<dbReference type="Gene3D" id="3.80.10.10">
    <property type="entry name" value="Ribonuclease Inhibitor"/>
    <property type="match status" value="1"/>
</dbReference>
<evidence type="ECO:0000313" key="2">
    <source>
        <dbReference type="EMBL" id="RZU28890.1"/>
    </source>
</evidence>
<dbReference type="AlphaFoldDB" id="A0A4Q7XX71"/>
<evidence type="ECO:0000313" key="3">
    <source>
        <dbReference type="Proteomes" id="UP000292958"/>
    </source>
</evidence>
<organism evidence="2 3">
    <name type="scientific">Edaphobacter modestus</name>
    <dbReference type="NCBI Taxonomy" id="388466"/>
    <lineage>
        <taxon>Bacteria</taxon>
        <taxon>Pseudomonadati</taxon>
        <taxon>Acidobacteriota</taxon>
        <taxon>Terriglobia</taxon>
        <taxon>Terriglobales</taxon>
        <taxon>Acidobacteriaceae</taxon>
        <taxon>Edaphobacter</taxon>
    </lineage>
</organism>
<name>A0A4Q7XX71_9BACT</name>
<reference evidence="2 3" key="1">
    <citation type="submission" date="2019-02" db="EMBL/GenBank/DDBJ databases">
        <title>Genomic Encyclopedia of Archaeal and Bacterial Type Strains, Phase II (KMG-II): from individual species to whole genera.</title>
        <authorList>
            <person name="Goeker M."/>
        </authorList>
    </citation>
    <scope>NUCLEOTIDE SEQUENCE [LARGE SCALE GENOMIC DNA]</scope>
    <source>
        <strain evidence="2 3">DSM 18101</strain>
    </source>
</reference>
<feature type="transmembrane region" description="Helical" evidence="1">
    <location>
        <begin position="17"/>
        <end position="35"/>
    </location>
</feature>
<evidence type="ECO:0000256" key="1">
    <source>
        <dbReference type="SAM" id="Phobius"/>
    </source>
</evidence>
<keyword evidence="1" id="KW-0472">Membrane</keyword>
<keyword evidence="3" id="KW-1185">Reference proteome</keyword>
<evidence type="ECO:0008006" key="4">
    <source>
        <dbReference type="Google" id="ProtNLM"/>
    </source>
</evidence>
<dbReference type="InterPro" id="IPR032675">
    <property type="entry name" value="LRR_dom_sf"/>
</dbReference>
<dbReference type="Proteomes" id="UP000292958">
    <property type="component" value="Unassembled WGS sequence"/>
</dbReference>
<comment type="caution">
    <text evidence="2">The sequence shown here is derived from an EMBL/GenBank/DDBJ whole genome shotgun (WGS) entry which is preliminary data.</text>
</comment>
<dbReference type="SUPFAM" id="SSF52075">
    <property type="entry name" value="Outer arm dynein light chain 1"/>
    <property type="match status" value="1"/>
</dbReference>
<proteinExistence type="predicted"/>
<dbReference type="OrthoDB" id="1162572at2"/>
<protein>
    <recommendedName>
        <fullName evidence="4">Leucine rich repeat (LRR) protein</fullName>
    </recommendedName>
</protein>
<accession>A0A4Q7XX71</accession>
<dbReference type="EMBL" id="SHKW01000008">
    <property type="protein sequence ID" value="RZU28890.1"/>
    <property type="molecule type" value="Genomic_DNA"/>
</dbReference>
<sequence length="133" mass="14969">MTDITLFHAMGWSLLHLFWQGALVALLLACALGLLRGRSGNRIRIIPDSIGCAKSLRMLTAWANDLEYVSEKIGDLKNLKRLDLCINPGLKLPNSIINLGVMEEMYIDENLPGLTSEQRAWIKRNMYHDVSSD</sequence>
<gene>
    <name evidence="2" type="ORF">BDD14_6473</name>
</gene>
<keyword evidence="1" id="KW-0812">Transmembrane</keyword>
<keyword evidence="1" id="KW-1133">Transmembrane helix</keyword>
<dbReference type="RefSeq" id="WP_130425260.1">
    <property type="nucleotide sequence ID" value="NZ_SHKW01000008.1"/>
</dbReference>